<name>A0A3Q2DZ56_CYPVA</name>
<keyword evidence="2" id="KW-1185">Reference proteome</keyword>
<organism evidence="1 2">
    <name type="scientific">Cyprinodon variegatus</name>
    <name type="common">Sheepshead minnow</name>
    <dbReference type="NCBI Taxonomy" id="28743"/>
    <lineage>
        <taxon>Eukaryota</taxon>
        <taxon>Metazoa</taxon>
        <taxon>Chordata</taxon>
        <taxon>Craniata</taxon>
        <taxon>Vertebrata</taxon>
        <taxon>Euteleostomi</taxon>
        <taxon>Actinopterygii</taxon>
        <taxon>Neopterygii</taxon>
        <taxon>Teleostei</taxon>
        <taxon>Neoteleostei</taxon>
        <taxon>Acanthomorphata</taxon>
        <taxon>Ovalentaria</taxon>
        <taxon>Atherinomorphae</taxon>
        <taxon>Cyprinodontiformes</taxon>
        <taxon>Cyprinodontidae</taxon>
        <taxon>Cyprinodon</taxon>
    </lineage>
</organism>
<protein>
    <submittedName>
        <fullName evidence="1">Uncharacterized protein</fullName>
    </submittedName>
</protein>
<evidence type="ECO:0000313" key="2">
    <source>
        <dbReference type="Proteomes" id="UP000265020"/>
    </source>
</evidence>
<accession>A0A3Q2DZ56</accession>
<reference evidence="1" key="2">
    <citation type="submission" date="2025-09" db="UniProtKB">
        <authorList>
            <consortium name="Ensembl"/>
        </authorList>
    </citation>
    <scope>IDENTIFICATION</scope>
</reference>
<dbReference type="Proteomes" id="UP000265020">
    <property type="component" value="Unassembled WGS sequence"/>
</dbReference>
<dbReference type="AlphaFoldDB" id="A0A3Q2DZ56"/>
<dbReference type="Ensembl" id="ENSCVAT00000002472.1">
    <property type="protein sequence ID" value="ENSCVAP00000025112.1"/>
    <property type="gene ID" value="ENSCVAG00000009656.1"/>
</dbReference>
<sequence length="112" mass="12852">MAAPRLIDPDENLKIRKSSGYGFKKVQPSSAFIACTLCRLATMKVDTQNRQRMDAEILTTVLGANNNLEELHEQLYHLCKYQVYSPHTAEILESELKLKSDCRFCHLNPIKR</sequence>
<proteinExistence type="predicted"/>
<reference evidence="1" key="1">
    <citation type="submission" date="2025-08" db="UniProtKB">
        <authorList>
            <consortium name="Ensembl"/>
        </authorList>
    </citation>
    <scope>IDENTIFICATION</scope>
</reference>
<evidence type="ECO:0000313" key="1">
    <source>
        <dbReference type="Ensembl" id="ENSCVAP00000025112.1"/>
    </source>
</evidence>